<dbReference type="Proteomes" id="UP001163046">
    <property type="component" value="Unassembled WGS sequence"/>
</dbReference>
<dbReference type="EMBL" id="MU826837">
    <property type="protein sequence ID" value="KAJ7372305.1"/>
    <property type="molecule type" value="Genomic_DNA"/>
</dbReference>
<evidence type="ECO:0000313" key="2">
    <source>
        <dbReference type="Proteomes" id="UP001163046"/>
    </source>
</evidence>
<keyword evidence="2" id="KW-1185">Reference proteome</keyword>
<accession>A0A9W9YZJ4</accession>
<dbReference type="OrthoDB" id="2335338at2759"/>
<organism evidence="1 2">
    <name type="scientific">Desmophyllum pertusum</name>
    <dbReference type="NCBI Taxonomy" id="174260"/>
    <lineage>
        <taxon>Eukaryota</taxon>
        <taxon>Metazoa</taxon>
        <taxon>Cnidaria</taxon>
        <taxon>Anthozoa</taxon>
        <taxon>Hexacorallia</taxon>
        <taxon>Scleractinia</taxon>
        <taxon>Caryophylliina</taxon>
        <taxon>Caryophylliidae</taxon>
        <taxon>Desmophyllum</taxon>
    </lineage>
</organism>
<reference evidence="1" key="1">
    <citation type="submission" date="2023-01" db="EMBL/GenBank/DDBJ databases">
        <title>Genome assembly of the deep-sea coral Lophelia pertusa.</title>
        <authorList>
            <person name="Herrera S."/>
            <person name="Cordes E."/>
        </authorList>
    </citation>
    <scope>NUCLEOTIDE SEQUENCE</scope>
    <source>
        <strain evidence="1">USNM1676648</strain>
        <tissue evidence="1">Polyp</tissue>
    </source>
</reference>
<dbReference type="InterPro" id="IPR040111">
    <property type="entry name" value="ODAD4"/>
</dbReference>
<protein>
    <recommendedName>
        <fullName evidence="3">Tetratricopeptide repeat protein</fullName>
    </recommendedName>
</protein>
<name>A0A9W9YZJ4_9CNID</name>
<dbReference type="PANTHER" id="PTHR23040:SF2">
    <property type="entry name" value="OUTER DYNEIN ARM-DOCKING COMPLEX SUBUNIT 4"/>
    <property type="match status" value="1"/>
</dbReference>
<dbReference type="AlphaFoldDB" id="A0A9W9YZJ4"/>
<evidence type="ECO:0000313" key="1">
    <source>
        <dbReference type="EMBL" id="KAJ7372305.1"/>
    </source>
</evidence>
<dbReference type="Gene3D" id="1.25.40.10">
    <property type="entry name" value="Tetratricopeptide repeat domain"/>
    <property type="match status" value="1"/>
</dbReference>
<sequence>MEKFKVLCTKGDRAFKNDQFLQAISFYSDALTHSPDDEDILGCRSAVYAKLGMFNESKKDAESLISIIPQKPRATF</sequence>
<comment type="caution">
    <text evidence="1">The sequence shown here is derived from an EMBL/GenBank/DDBJ whole genome shotgun (WGS) entry which is preliminary data.</text>
</comment>
<dbReference type="SUPFAM" id="SSF48452">
    <property type="entry name" value="TPR-like"/>
    <property type="match status" value="1"/>
</dbReference>
<evidence type="ECO:0008006" key="3">
    <source>
        <dbReference type="Google" id="ProtNLM"/>
    </source>
</evidence>
<dbReference type="InterPro" id="IPR011990">
    <property type="entry name" value="TPR-like_helical_dom_sf"/>
</dbReference>
<proteinExistence type="predicted"/>
<dbReference type="PANTHER" id="PTHR23040">
    <property type="match status" value="1"/>
</dbReference>
<gene>
    <name evidence="1" type="ORF">OS493_019749</name>
</gene>